<dbReference type="InterPro" id="IPR010093">
    <property type="entry name" value="SinI_DNA-bd"/>
</dbReference>
<dbReference type="EMBL" id="BJWG01000005">
    <property type="protein sequence ID" value="GEL94858.1"/>
    <property type="molecule type" value="Genomic_DNA"/>
</dbReference>
<dbReference type="GO" id="GO:0003677">
    <property type="term" value="F:DNA binding"/>
    <property type="evidence" value="ECO:0007669"/>
    <property type="project" value="InterPro"/>
</dbReference>
<protein>
    <recommendedName>
        <fullName evidence="1">Helix-turn-helix domain-containing protein</fullName>
    </recommendedName>
</protein>
<sequence>MSEMTTSDAAERLHVSQRQVQRLIRSGELPARRTAGDAWVLDALAVNALSRSRPSQGRPWSSESAWGALWMLSGLDAARIDARTRTRLSSRLKAMDAEALVHACRRRAEVWRCRASESFLDELRTGLVLSGTSAAGQFGLVGETSKVEGYCASAAWTAIRSQFRLVDDARGNATIRVTTQSSVLRGGYTTMPSAVVAVDLAESYEPRERAAGLRALQEMLG</sequence>
<gene>
    <name evidence="2" type="ORF">CCO02nite_15160</name>
</gene>
<evidence type="ECO:0000313" key="2">
    <source>
        <dbReference type="EMBL" id="GEL94858.1"/>
    </source>
</evidence>
<accession>A0A511JA55</accession>
<dbReference type="NCBIfam" id="TIGR01764">
    <property type="entry name" value="excise"/>
    <property type="match status" value="1"/>
</dbReference>
<name>A0A511JA55_9CELL</name>
<evidence type="ECO:0000259" key="1">
    <source>
        <dbReference type="Pfam" id="PF12728"/>
    </source>
</evidence>
<keyword evidence="3" id="KW-1185">Reference proteome</keyword>
<comment type="caution">
    <text evidence="2">The sequence shown here is derived from an EMBL/GenBank/DDBJ whole genome shotgun (WGS) entry which is preliminary data.</text>
</comment>
<reference evidence="2 3" key="1">
    <citation type="submission" date="2019-07" db="EMBL/GenBank/DDBJ databases">
        <title>Whole genome shotgun sequence of Cellulomonas composti NBRC 100758.</title>
        <authorList>
            <person name="Hosoyama A."/>
            <person name="Uohara A."/>
            <person name="Ohji S."/>
            <person name="Ichikawa N."/>
        </authorList>
    </citation>
    <scope>NUCLEOTIDE SEQUENCE [LARGE SCALE GENOMIC DNA]</scope>
    <source>
        <strain evidence="2 3">NBRC 100758</strain>
    </source>
</reference>
<dbReference type="OrthoDB" id="5074901at2"/>
<dbReference type="RefSeq" id="WP_146842517.1">
    <property type="nucleotide sequence ID" value="NZ_BJWG01000005.1"/>
</dbReference>
<feature type="domain" description="Helix-turn-helix" evidence="1">
    <location>
        <begin position="4"/>
        <end position="42"/>
    </location>
</feature>
<evidence type="ECO:0000313" key="3">
    <source>
        <dbReference type="Proteomes" id="UP000321720"/>
    </source>
</evidence>
<dbReference type="InterPro" id="IPR041657">
    <property type="entry name" value="HTH_17"/>
</dbReference>
<dbReference type="AlphaFoldDB" id="A0A511JA55"/>
<dbReference type="Pfam" id="PF12728">
    <property type="entry name" value="HTH_17"/>
    <property type="match status" value="1"/>
</dbReference>
<organism evidence="2 3">
    <name type="scientific">Cellulomonas composti</name>
    <dbReference type="NCBI Taxonomy" id="266130"/>
    <lineage>
        <taxon>Bacteria</taxon>
        <taxon>Bacillati</taxon>
        <taxon>Actinomycetota</taxon>
        <taxon>Actinomycetes</taxon>
        <taxon>Micrococcales</taxon>
        <taxon>Cellulomonadaceae</taxon>
        <taxon>Cellulomonas</taxon>
    </lineage>
</organism>
<dbReference type="Proteomes" id="UP000321720">
    <property type="component" value="Unassembled WGS sequence"/>
</dbReference>
<dbReference type="Gene3D" id="1.10.1660.10">
    <property type="match status" value="1"/>
</dbReference>
<proteinExistence type="predicted"/>